<reference evidence="2 3" key="1">
    <citation type="journal article" date="2020" name="IScience">
        <title>Genome Sequencing of the Endangered Kingdonia uniflora (Circaeasteraceae, Ranunculales) Reveals Potential Mechanisms of Evolutionary Specialization.</title>
        <authorList>
            <person name="Sun Y."/>
            <person name="Deng T."/>
            <person name="Zhang A."/>
            <person name="Moore M.J."/>
            <person name="Landis J.B."/>
            <person name="Lin N."/>
            <person name="Zhang H."/>
            <person name="Zhang X."/>
            <person name="Huang J."/>
            <person name="Zhang X."/>
            <person name="Sun H."/>
            <person name="Wang H."/>
        </authorList>
    </citation>
    <scope>NUCLEOTIDE SEQUENCE [LARGE SCALE GENOMIC DNA]</scope>
    <source>
        <strain evidence="2">TB1705</strain>
        <tissue evidence="2">Leaf</tissue>
    </source>
</reference>
<proteinExistence type="predicted"/>
<evidence type="ECO:0000313" key="3">
    <source>
        <dbReference type="Proteomes" id="UP000541444"/>
    </source>
</evidence>
<dbReference type="OrthoDB" id="642536at2759"/>
<keyword evidence="3" id="KW-1185">Reference proteome</keyword>
<dbReference type="SUPFAM" id="SSF81383">
    <property type="entry name" value="F-box domain"/>
    <property type="match status" value="1"/>
</dbReference>
<protein>
    <recommendedName>
        <fullName evidence="1">KIB1-4 beta-propeller domain-containing protein</fullName>
    </recommendedName>
</protein>
<dbReference type="Gene3D" id="1.20.1280.50">
    <property type="match status" value="1"/>
</dbReference>
<dbReference type="PANTHER" id="PTHR44259">
    <property type="entry name" value="OS07G0183000 PROTEIN-RELATED"/>
    <property type="match status" value="1"/>
</dbReference>
<sequence>MIVLHDWSALPDDLLDEISKRFTTMKDFVRFGAVCVSWRSTFILNRKRKFPRQLPVMMIPGTKRENSQRFCNLPSERGRRGGIYDFREPVPFKKFVKGSNHGWLVVAQEIGRDVSVQLLNPFLSENNKIELPVLSSLKIKASYDHRHSHHNLKKVVLSHNPSTTSNYAVMVIHGALEH</sequence>
<dbReference type="InterPro" id="IPR005174">
    <property type="entry name" value="KIB1-4_b-propeller"/>
</dbReference>
<comment type="caution">
    <text evidence="2">The sequence shown here is derived from an EMBL/GenBank/DDBJ whole genome shotgun (WGS) entry which is preliminary data.</text>
</comment>
<accession>A0A7J7MAP8</accession>
<feature type="domain" description="KIB1-4 beta-propeller" evidence="1">
    <location>
        <begin position="83"/>
        <end position="174"/>
    </location>
</feature>
<organism evidence="2 3">
    <name type="scientific">Kingdonia uniflora</name>
    <dbReference type="NCBI Taxonomy" id="39325"/>
    <lineage>
        <taxon>Eukaryota</taxon>
        <taxon>Viridiplantae</taxon>
        <taxon>Streptophyta</taxon>
        <taxon>Embryophyta</taxon>
        <taxon>Tracheophyta</taxon>
        <taxon>Spermatophyta</taxon>
        <taxon>Magnoliopsida</taxon>
        <taxon>Ranunculales</taxon>
        <taxon>Circaeasteraceae</taxon>
        <taxon>Kingdonia</taxon>
    </lineage>
</organism>
<dbReference type="AlphaFoldDB" id="A0A7J7MAP8"/>
<dbReference type="EMBL" id="JACGCM010001659">
    <property type="protein sequence ID" value="KAF6151966.1"/>
    <property type="molecule type" value="Genomic_DNA"/>
</dbReference>
<evidence type="ECO:0000259" key="1">
    <source>
        <dbReference type="Pfam" id="PF03478"/>
    </source>
</evidence>
<evidence type="ECO:0000313" key="2">
    <source>
        <dbReference type="EMBL" id="KAF6151966.1"/>
    </source>
</evidence>
<dbReference type="PANTHER" id="PTHR44259:SF114">
    <property type="entry name" value="OS06G0707300 PROTEIN"/>
    <property type="match status" value="1"/>
</dbReference>
<gene>
    <name evidence="2" type="ORF">GIB67_010540</name>
</gene>
<name>A0A7J7MAP8_9MAGN</name>
<dbReference type="Pfam" id="PF03478">
    <property type="entry name" value="Beta-prop_KIB1-4"/>
    <property type="match status" value="1"/>
</dbReference>
<dbReference type="InterPro" id="IPR050942">
    <property type="entry name" value="F-box_BR-signaling"/>
</dbReference>
<dbReference type="Proteomes" id="UP000541444">
    <property type="component" value="Unassembled WGS sequence"/>
</dbReference>
<dbReference type="InterPro" id="IPR036047">
    <property type="entry name" value="F-box-like_dom_sf"/>
</dbReference>